<dbReference type="CDD" id="cd11410">
    <property type="entry name" value="bHLH_O_HES"/>
    <property type="match status" value="1"/>
</dbReference>
<dbReference type="Gene3D" id="4.10.280.10">
    <property type="entry name" value="Helix-loop-helix DNA-binding domain"/>
    <property type="match status" value="1"/>
</dbReference>
<evidence type="ECO:0000256" key="3">
    <source>
        <dbReference type="ARBA" id="ARBA00023163"/>
    </source>
</evidence>
<reference evidence="7 8" key="2">
    <citation type="submission" date="2018-11" db="EMBL/GenBank/DDBJ databases">
        <authorList>
            <consortium name="Pathogen Informatics"/>
        </authorList>
    </citation>
    <scope>NUCLEOTIDE SEQUENCE [LARGE SCALE GENOMIC DNA]</scope>
</reference>
<protein>
    <submittedName>
        <fullName evidence="9">BHLH domain-containing protein</fullName>
    </submittedName>
</protein>
<comment type="subcellular location">
    <subcellularLocation>
        <location evidence="1">Nucleus</location>
    </subcellularLocation>
</comment>
<keyword evidence="8" id="KW-1185">Reference proteome</keyword>
<dbReference type="SMART" id="SM00353">
    <property type="entry name" value="HLH"/>
    <property type="match status" value="1"/>
</dbReference>
<evidence type="ECO:0000256" key="5">
    <source>
        <dbReference type="SAM" id="MobiDB-lite"/>
    </source>
</evidence>
<dbReference type="EMBL" id="UYYF01000007">
    <property type="protein sequence ID" value="VDM94950.1"/>
    <property type="molecule type" value="Genomic_DNA"/>
</dbReference>
<dbReference type="OrthoDB" id="6085656at2759"/>
<evidence type="ECO:0000313" key="9">
    <source>
        <dbReference type="WBParaSite" id="TCLT_0000011401-mRNA-1"/>
    </source>
</evidence>
<dbReference type="PANTHER" id="PTHR10985">
    <property type="entry name" value="BASIC HELIX-LOOP-HELIX TRANSCRIPTION FACTOR, HES-RELATED"/>
    <property type="match status" value="1"/>
</dbReference>
<evidence type="ECO:0000256" key="4">
    <source>
        <dbReference type="ARBA" id="ARBA00023242"/>
    </source>
</evidence>
<feature type="region of interest" description="Disordered" evidence="5">
    <location>
        <begin position="1"/>
        <end position="21"/>
    </location>
</feature>
<dbReference type="PROSITE" id="PS50888">
    <property type="entry name" value="BHLH"/>
    <property type="match status" value="1"/>
</dbReference>
<dbReference type="InterPro" id="IPR011598">
    <property type="entry name" value="bHLH_dom"/>
</dbReference>
<evidence type="ECO:0000256" key="2">
    <source>
        <dbReference type="ARBA" id="ARBA00023015"/>
    </source>
</evidence>
<organism evidence="9">
    <name type="scientific">Thelazia callipaeda</name>
    <name type="common">Oriental eyeworm</name>
    <name type="synonym">Parasitic nematode</name>
    <dbReference type="NCBI Taxonomy" id="103827"/>
    <lineage>
        <taxon>Eukaryota</taxon>
        <taxon>Metazoa</taxon>
        <taxon>Ecdysozoa</taxon>
        <taxon>Nematoda</taxon>
        <taxon>Chromadorea</taxon>
        <taxon>Rhabditida</taxon>
        <taxon>Spirurina</taxon>
        <taxon>Spiruromorpha</taxon>
        <taxon>Thelazioidea</taxon>
        <taxon>Thelaziidae</taxon>
        <taxon>Thelazia</taxon>
    </lineage>
</organism>
<dbReference type="Proteomes" id="UP000276776">
    <property type="component" value="Unassembled WGS sequence"/>
</dbReference>
<dbReference type="GO" id="GO:0005634">
    <property type="term" value="C:nucleus"/>
    <property type="evidence" value="ECO:0007669"/>
    <property type="project" value="UniProtKB-SubCell"/>
</dbReference>
<dbReference type="SUPFAM" id="SSF47459">
    <property type="entry name" value="HLH, helix-loop-helix DNA-binding domain"/>
    <property type="match status" value="1"/>
</dbReference>
<evidence type="ECO:0000313" key="8">
    <source>
        <dbReference type="Proteomes" id="UP000276776"/>
    </source>
</evidence>
<dbReference type="AlphaFoldDB" id="A0A0N5CJB5"/>
<evidence type="ECO:0000259" key="6">
    <source>
        <dbReference type="PROSITE" id="PS50888"/>
    </source>
</evidence>
<keyword evidence="3" id="KW-0804">Transcription</keyword>
<evidence type="ECO:0000256" key="1">
    <source>
        <dbReference type="ARBA" id="ARBA00004123"/>
    </source>
</evidence>
<dbReference type="Pfam" id="PF00010">
    <property type="entry name" value="HLH"/>
    <property type="match status" value="1"/>
</dbReference>
<keyword evidence="2" id="KW-0805">Transcription regulation</keyword>
<dbReference type="STRING" id="103827.A0A0N5CJB5"/>
<dbReference type="WBParaSite" id="TCLT_0000011401-mRNA-1">
    <property type="protein sequence ID" value="TCLT_0000011401-mRNA-1"/>
    <property type="gene ID" value="TCLT_0000011401"/>
</dbReference>
<gene>
    <name evidence="7" type="ORF">TCLT_LOCUS115</name>
</gene>
<accession>A0A0N5CJB5</accession>
<reference evidence="9" key="1">
    <citation type="submission" date="2017-02" db="UniProtKB">
        <authorList>
            <consortium name="WormBaseParasite"/>
        </authorList>
    </citation>
    <scope>IDENTIFICATION</scope>
</reference>
<dbReference type="InterPro" id="IPR036638">
    <property type="entry name" value="HLH_DNA-bd_sf"/>
</dbReference>
<dbReference type="GO" id="GO:0046983">
    <property type="term" value="F:protein dimerization activity"/>
    <property type="evidence" value="ECO:0007669"/>
    <property type="project" value="InterPro"/>
</dbReference>
<name>A0A0N5CJB5_THECL</name>
<dbReference type="InterPro" id="IPR050370">
    <property type="entry name" value="HES_HEY"/>
</dbReference>
<feature type="domain" description="BHLH" evidence="6">
    <location>
        <begin position="15"/>
        <end position="69"/>
    </location>
</feature>
<sequence>MTSHYASPSPPQYSERKLKKPLMEKRRRARMNECLDQLKHLLLHISPNQRTKLEKADILEMTVAYLNQMQCSSPPSTSFDNSAIYQQSYAEGFSLAASACLTYLQNTLPPDQYLPQAQQLKIGLMQHLQAVMSNHIKPIIDDSGRVSLQMLQPSQSSSCLQLNCQVQTPFAITYPTSNYATNLPYPNAQYTTYQIPNIPATYCGTTIQPSIAGSVSTPLRISTVPQKFVLPPAHIIDSLSEFEDKQPVNSFMNMEKVDELKKAKKTNEVKVWRPF</sequence>
<keyword evidence="4" id="KW-0539">Nucleus</keyword>
<evidence type="ECO:0000313" key="7">
    <source>
        <dbReference type="EMBL" id="VDM94950.1"/>
    </source>
</evidence>
<proteinExistence type="predicted"/>